<evidence type="ECO:0000313" key="8">
    <source>
        <dbReference type="Proteomes" id="UP000034491"/>
    </source>
</evidence>
<dbReference type="OrthoDB" id="9808603at2"/>
<dbReference type="GO" id="GO:0016756">
    <property type="term" value="F:glutathione gamma-glutamylcysteinyltransferase activity"/>
    <property type="evidence" value="ECO:0007669"/>
    <property type="project" value="UniProtKB-EC"/>
</dbReference>
<feature type="chain" id="PRO_5005640730" description="glutathione gamma-glutamylcysteinyltransferase" evidence="5">
    <location>
        <begin position="26"/>
        <end position="239"/>
    </location>
</feature>
<feature type="domain" description="Peptidase C83" evidence="6">
    <location>
        <begin position="17"/>
        <end position="239"/>
    </location>
</feature>
<keyword evidence="3 7" id="KW-0808">Transferase</keyword>
<keyword evidence="2" id="KW-0104">Cadmium</keyword>
<dbReference type="InterPro" id="IPR038765">
    <property type="entry name" value="Papain-like_cys_pep_sf"/>
</dbReference>
<accession>A0A0M2RF93</accession>
<dbReference type="InterPro" id="IPR038156">
    <property type="entry name" value="PCS_N_sf"/>
</dbReference>
<dbReference type="Gene3D" id="3.90.70.30">
    <property type="entry name" value="Phytochelatin synthase, N-terminal domain"/>
    <property type="match status" value="1"/>
</dbReference>
<protein>
    <recommendedName>
        <fullName evidence="1">glutathione gamma-glutamylcysteinyltransferase</fullName>
        <ecNumber evidence="1">2.3.2.15</ecNumber>
    </recommendedName>
</protein>
<dbReference type="SUPFAM" id="SSF54001">
    <property type="entry name" value="Cysteine proteinases"/>
    <property type="match status" value="1"/>
</dbReference>
<dbReference type="PANTHER" id="PTHR33447:SF20">
    <property type="entry name" value="GLUTATHIONE GAMMA-GLUTAMYLCYSTEINYLTRANSFERASE"/>
    <property type="match status" value="1"/>
</dbReference>
<dbReference type="STRING" id="1549748.WH95_02600"/>
<dbReference type="GO" id="GO:0046938">
    <property type="term" value="P:phytochelatin biosynthetic process"/>
    <property type="evidence" value="ECO:0007669"/>
    <property type="project" value="InterPro"/>
</dbReference>
<sequence length="239" mass="26633">MRKFLLNTVAVATLVTLSLTGIVQADSTAKVDNNIYLTSPEGEQLFRDAEISTDYLKLASYLESEHILTFCGPASIAGVMNSLDIERPQPPELYPWPLFTQVSIFTPENQKVKSYAMVEHEGLELPQLAQFFINLGAKAEFKHADDFDENWLRETITKTLADPNKRFVANYSRKPIGQIGGGHISPVAAYDADTDRVLVLDVARYKYPPVWLTIAELYGAMMDKDSTSNRARGAVIVSQ</sequence>
<feature type="signal peptide" evidence="5">
    <location>
        <begin position="1"/>
        <end position="25"/>
    </location>
</feature>
<organism evidence="7 8">
    <name type="scientific">Kiloniella litopenaei</name>
    <dbReference type="NCBI Taxonomy" id="1549748"/>
    <lineage>
        <taxon>Bacteria</taxon>
        <taxon>Pseudomonadati</taxon>
        <taxon>Pseudomonadota</taxon>
        <taxon>Alphaproteobacteria</taxon>
        <taxon>Rhodospirillales</taxon>
        <taxon>Kiloniellaceae</taxon>
        <taxon>Kiloniella</taxon>
    </lineage>
</organism>
<dbReference type="PROSITE" id="PS51443">
    <property type="entry name" value="PCS"/>
    <property type="match status" value="1"/>
</dbReference>
<evidence type="ECO:0000256" key="4">
    <source>
        <dbReference type="ARBA" id="ARBA00022723"/>
    </source>
</evidence>
<evidence type="ECO:0000256" key="2">
    <source>
        <dbReference type="ARBA" id="ARBA00022539"/>
    </source>
</evidence>
<evidence type="ECO:0000256" key="1">
    <source>
        <dbReference type="ARBA" id="ARBA00012468"/>
    </source>
</evidence>
<comment type="caution">
    <text evidence="7">The sequence shown here is derived from an EMBL/GenBank/DDBJ whole genome shotgun (WGS) entry which is preliminary data.</text>
</comment>
<name>A0A0M2RF93_9PROT</name>
<dbReference type="GO" id="GO:0010038">
    <property type="term" value="P:response to metal ion"/>
    <property type="evidence" value="ECO:0007669"/>
    <property type="project" value="InterPro"/>
</dbReference>
<dbReference type="AlphaFoldDB" id="A0A0M2RF93"/>
<dbReference type="EC" id="2.3.2.15" evidence="1"/>
<keyword evidence="4" id="KW-0479">Metal-binding</keyword>
<evidence type="ECO:0000256" key="5">
    <source>
        <dbReference type="SAM" id="SignalP"/>
    </source>
</evidence>
<dbReference type="GO" id="GO:0046872">
    <property type="term" value="F:metal ion binding"/>
    <property type="evidence" value="ECO:0007669"/>
    <property type="project" value="UniProtKB-KW"/>
</dbReference>
<dbReference type="PANTHER" id="PTHR33447">
    <property type="entry name" value="GLUTATHIONE GAMMA-GLUTAMYLCYSTEINYLTRANSFERASE"/>
    <property type="match status" value="1"/>
</dbReference>
<keyword evidence="5" id="KW-0732">Signal</keyword>
<proteinExistence type="predicted"/>
<dbReference type="InterPro" id="IPR007719">
    <property type="entry name" value="PCS_N"/>
</dbReference>
<dbReference type="Proteomes" id="UP000034491">
    <property type="component" value="Unassembled WGS sequence"/>
</dbReference>
<reference evidence="7 8" key="1">
    <citation type="submission" date="2015-03" db="EMBL/GenBank/DDBJ databases">
        <title>Genome sequence of Kiloniella sp. P1-1, isolated from the gut microflora of Pacific white shrimp, Penaeus vannamei.</title>
        <authorList>
            <person name="Shao Z."/>
            <person name="Wang L."/>
            <person name="Li X."/>
        </authorList>
    </citation>
    <scope>NUCLEOTIDE SEQUENCE [LARGE SCALE GENOMIC DNA]</scope>
    <source>
        <strain evidence="7 8">P1-1</strain>
    </source>
</reference>
<dbReference type="Pfam" id="PF05023">
    <property type="entry name" value="Phytochelatin"/>
    <property type="match status" value="1"/>
</dbReference>
<dbReference type="EMBL" id="LANI01000002">
    <property type="protein sequence ID" value="KKJ78233.1"/>
    <property type="molecule type" value="Genomic_DNA"/>
</dbReference>
<evidence type="ECO:0000256" key="3">
    <source>
        <dbReference type="ARBA" id="ARBA00022679"/>
    </source>
</evidence>
<evidence type="ECO:0000313" key="7">
    <source>
        <dbReference type="EMBL" id="KKJ78233.1"/>
    </source>
</evidence>
<gene>
    <name evidence="7" type="ORF">WH95_02600</name>
</gene>
<dbReference type="InterPro" id="IPR040409">
    <property type="entry name" value="PCS-like"/>
</dbReference>
<dbReference type="RefSeq" id="WP_046502581.1">
    <property type="nucleotide sequence ID" value="NZ_LANI01000002.1"/>
</dbReference>
<keyword evidence="8" id="KW-1185">Reference proteome</keyword>
<evidence type="ECO:0000259" key="6">
    <source>
        <dbReference type="PROSITE" id="PS51443"/>
    </source>
</evidence>
<dbReference type="PATRIC" id="fig|1549748.8.peg.1109"/>